<evidence type="ECO:0000256" key="1">
    <source>
        <dbReference type="ARBA" id="ARBA00022737"/>
    </source>
</evidence>
<keyword evidence="6" id="KW-1185">Reference proteome</keyword>
<name>A0AAE0KED9_9PEZI</name>
<evidence type="ECO:0000256" key="2">
    <source>
        <dbReference type="ARBA" id="ARBA00023043"/>
    </source>
</evidence>
<dbReference type="EMBL" id="JAULSW010000007">
    <property type="protein sequence ID" value="KAK3374657.1"/>
    <property type="molecule type" value="Genomic_DNA"/>
</dbReference>
<reference evidence="5" key="1">
    <citation type="journal article" date="2023" name="Mol. Phylogenet. Evol.">
        <title>Genome-scale phylogeny and comparative genomics of the fungal order Sordariales.</title>
        <authorList>
            <person name="Hensen N."/>
            <person name="Bonometti L."/>
            <person name="Westerberg I."/>
            <person name="Brannstrom I.O."/>
            <person name="Guillou S."/>
            <person name="Cros-Aarteil S."/>
            <person name="Calhoun S."/>
            <person name="Haridas S."/>
            <person name="Kuo A."/>
            <person name="Mondo S."/>
            <person name="Pangilinan J."/>
            <person name="Riley R."/>
            <person name="LaButti K."/>
            <person name="Andreopoulos B."/>
            <person name="Lipzen A."/>
            <person name="Chen C."/>
            <person name="Yan M."/>
            <person name="Daum C."/>
            <person name="Ng V."/>
            <person name="Clum A."/>
            <person name="Steindorff A."/>
            <person name="Ohm R.A."/>
            <person name="Martin F."/>
            <person name="Silar P."/>
            <person name="Natvig D.O."/>
            <person name="Lalanne C."/>
            <person name="Gautier V."/>
            <person name="Ament-Velasquez S.L."/>
            <person name="Kruys A."/>
            <person name="Hutchinson M.I."/>
            <person name="Powell A.J."/>
            <person name="Barry K."/>
            <person name="Miller A.N."/>
            <person name="Grigoriev I.V."/>
            <person name="Debuchy R."/>
            <person name="Gladieux P."/>
            <person name="Hiltunen Thoren M."/>
            <person name="Johannesson H."/>
        </authorList>
    </citation>
    <scope>NUCLEOTIDE SEQUENCE</scope>
    <source>
        <strain evidence="5">CBS 232.78</strain>
    </source>
</reference>
<proteinExistence type="predicted"/>
<comment type="caution">
    <text evidence="5">The sequence shown here is derived from an EMBL/GenBank/DDBJ whole genome shotgun (WGS) entry which is preliminary data.</text>
</comment>
<protein>
    <recommendedName>
        <fullName evidence="7">Ankyrin</fullName>
    </recommendedName>
</protein>
<evidence type="ECO:0008006" key="7">
    <source>
        <dbReference type="Google" id="ProtNLM"/>
    </source>
</evidence>
<dbReference type="PROSITE" id="PS50088">
    <property type="entry name" value="ANK_REPEAT"/>
    <property type="match status" value="2"/>
</dbReference>
<sequence>MEFLAALVGITHVSVRAGSKLLALRDAWRTAPAALHRLCDDLARTEHLFGEMHDALQDSFAAAPADAGPPSQSDRELRNLLGEGAKVIREIEDIIDRLQRGDGSGTAQCQDIGIRRRALWLREIPKVDRLRRELKSLSLDICHRLVVQNVVISAGIQTSMQRSLVAIQTISESTNQSILAARDDTIAFVSNAVDTSHRDLIAHLDSALEAMQLSMVNSLESRMREQISSLQRQPGSPTTQRQIAAGEDDTSSPPLAPVPPFYARPVPQPVSSCGERCHCRCHSRSSRSRWRLSIDNRVLGSIFLAYNATSTGLCTSSTCRRGHQNDRVFRSVTALCRLPGWLMRAAISVHMSSNRYGNPEMLIRIINSIPITASDSVQSHIFGGNVEQVKQALQQRRISVFDIYNGHFSALHTAVAYRQPAIAALLLSAGADPFQAIPGDVITTPTYIAFVMSLSEDAVDREISRLLPVSNYLDEEDPPLLHKAIIGAVPLDPAELLGDPRHRADINKTGVGELNPLHLATIKGDVKALEALLRAGADVNTRTAVKKISSLSLACKHHHFQAAELLLRSGAILNEADALSRTALEFAILSHESERLVPLLLRHGADPSYRPMGGPPLIWWAAAQSGPVTIRYLAAQGLDLQWADADGDTAIFQALYYRKPANLIELVRLGADVQHRNKDRQNVLHFLARSPDLELMRELTGMMRQMRGMQTSLQDCMGRTPLQVLREQSVSAEVEEAFVALLESIEQDHDRQDVSDDEFHDAEERLEGECLG</sequence>
<organism evidence="5 6">
    <name type="scientific">Podospora didyma</name>
    <dbReference type="NCBI Taxonomy" id="330526"/>
    <lineage>
        <taxon>Eukaryota</taxon>
        <taxon>Fungi</taxon>
        <taxon>Dikarya</taxon>
        <taxon>Ascomycota</taxon>
        <taxon>Pezizomycotina</taxon>
        <taxon>Sordariomycetes</taxon>
        <taxon>Sordariomycetidae</taxon>
        <taxon>Sordariales</taxon>
        <taxon>Podosporaceae</taxon>
        <taxon>Podospora</taxon>
    </lineage>
</organism>
<evidence type="ECO:0000313" key="5">
    <source>
        <dbReference type="EMBL" id="KAK3374657.1"/>
    </source>
</evidence>
<dbReference type="Proteomes" id="UP001285441">
    <property type="component" value="Unassembled WGS sequence"/>
</dbReference>
<dbReference type="InterPro" id="IPR002110">
    <property type="entry name" value="Ankyrin_rpt"/>
</dbReference>
<dbReference type="SMART" id="SM00248">
    <property type="entry name" value="ANK"/>
    <property type="match status" value="6"/>
</dbReference>
<dbReference type="Gene3D" id="1.25.40.20">
    <property type="entry name" value="Ankyrin repeat-containing domain"/>
    <property type="match status" value="2"/>
</dbReference>
<evidence type="ECO:0000256" key="4">
    <source>
        <dbReference type="SAM" id="MobiDB-lite"/>
    </source>
</evidence>
<evidence type="ECO:0000313" key="6">
    <source>
        <dbReference type="Proteomes" id="UP001285441"/>
    </source>
</evidence>
<feature type="compositionally biased region" description="Polar residues" evidence="4">
    <location>
        <begin position="224"/>
        <end position="242"/>
    </location>
</feature>
<dbReference type="PROSITE" id="PS50297">
    <property type="entry name" value="ANK_REP_REGION"/>
    <property type="match status" value="1"/>
</dbReference>
<feature type="compositionally biased region" description="Basic and acidic residues" evidence="4">
    <location>
        <begin position="762"/>
        <end position="772"/>
    </location>
</feature>
<dbReference type="AlphaFoldDB" id="A0AAE0KED9"/>
<feature type="repeat" description="ANK" evidence="3">
    <location>
        <begin position="579"/>
        <end position="612"/>
    </location>
</feature>
<accession>A0AAE0KED9</accession>
<keyword evidence="2 3" id="KW-0040">ANK repeat</keyword>
<feature type="repeat" description="ANK" evidence="3">
    <location>
        <begin position="512"/>
        <end position="544"/>
    </location>
</feature>
<dbReference type="SUPFAM" id="SSF48403">
    <property type="entry name" value="Ankyrin repeat"/>
    <property type="match status" value="2"/>
</dbReference>
<feature type="region of interest" description="Disordered" evidence="4">
    <location>
        <begin position="224"/>
        <end position="259"/>
    </location>
</feature>
<dbReference type="InterPro" id="IPR036770">
    <property type="entry name" value="Ankyrin_rpt-contain_sf"/>
</dbReference>
<dbReference type="Pfam" id="PF12796">
    <property type="entry name" value="Ank_2"/>
    <property type="match status" value="1"/>
</dbReference>
<keyword evidence="1" id="KW-0677">Repeat</keyword>
<evidence type="ECO:0000256" key="3">
    <source>
        <dbReference type="PROSITE-ProRule" id="PRU00023"/>
    </source>
</evidence>
<feature type="region of interest" description="Disordered" evidence="4">
    <location>
        <begin position="749"/>
        <end position="772"/>
    </location>
</feature>
<dbReference type="PANTHER" id="PTHR24178">
    <property type="entry name" value="MOLTING PROTEIN MLT-4"/>
    <property type="match status" value="1"/>
</dbReference>
<reference evidence="5" key="2">
    <citation type="submission" date="2023-06" db="EMBL/GenBank/DDBJ databases">
        <authorList>
            <consortium name="Lawrence Berkeley National Laboratory"/>
            <person name="Haridas S."/>
            <person name="Hensen N."/>
            <person name="Bonometti L."/>
            <person name="Westerberg I."/>
            <person name="Brannstrom I.O."/>
            <person name="Guillou S."/>
            <person name="Cros-Aarteil S."/>
            <person name="Calhoun S."/>
            <person name="Kuo A."/>
            <person name="Mondo S."/>
            <person name="Pangilinan J."/>
            <person name="Riley R."/>
            <person name="LaButti K."/>
            <person name="Andreopoulos B."/>
            <person name="Lipzen A."/>
            <person name="Chen C."/>
            <person name="Yanf M."/>
            <person name="Daum C."/>
            <person name="Ng V."/>
            <person name="Clum A."/>
            <person name="Steindorff A."/>
            <person name="Ohm R."/>
            <person name="Martin F."/>
            <person name="Silar P."/>
            <person name="Natvig D."/>
            <person name="Lalanne C."/>
            <person name="Gautier V."/>
            <person name="Ament-velasquez S.L."/>
            <person name="Kruys A."/>
            <person name="Hutchinson M.I."/>
            <person name="Powell A.J."/>
            <person name="Barry K."/>
            <person name="Miller A.N."/>
            <person name="Grigoriev I.V."/>
            <person name="Debuchy R."/>
            <person name="Gladieux P."/>
            <person name="Thoren M.H."/>
            <person name="Johannesson H."/>
        </authorList>
    </citation>
    <scope>NUCLEOTIDE SEQUENCE</scope>
    <source>
        <strain evidence="5">CBS 232.78</strain>
    </source>
</reference>
<gene>
    <name evidence="5" type="ORF">B0H63DRAFT_255058</name>
</gene>